<evidence type="ECO:0000256" key="7">
    <source>
        <dbReference type="ARBA" id="ARBA00022989"/>
    </source>
</evidence>
<dbReference type="PANTHER" id="PTHR43711:SF1">
    <property type="entry name" value="HISTIDINE KINASE 1"/>
    <property type="match status" value="1"/>
</dbReference>
<keyword evidence="7" id="KW-1133">Transmembrane helix</keyword>
<dbReference type="PROSITE" id="PS50109">
    <property type="entry name" value="HIS_KIN"/>
    <property type="match status" value="1"/>
</dbReference>
<evidence type="ECO:0000313" key="12">
    <source>
        <dbReference type="EMBL" id="GIF03160.1"/>
    </source>
</evidence>
<reference evidence="12" key="1">
    <citation type="submission" date="2021-01" db="EMBL/GenBank/DDBJ databases">
        <title>Whole genome shotgun sequence of Actinoplanes siamensis NBRC 109076.</title>
        <authorList>
            <person name="Komaki H."/>
            <person name="Tamura T."/>
        </authorList>
    </citation>
    <scope>NUCLEOTIDE SEQUENCE</scope>
    <source>
        <strain evidence="12">NBRC 109076</strain>
    </source>
</reference>
<dbReference type="InterPro" id="IPR004358">
    <property type="entry name" value="Sig_transdc_His_kin-like_C"/>
</dbReference>
<dbReference type="SMART" id="SM00387">
    <property type="entry name" value="HATPase_c"/>
    <property type="match status" value="1"/>
</dbReference>
<organism evidence="12 13">
    <name type="scientific">Actinoplanes siamensis</name>
    <dbReference type="NCBI Taxonomy" id="1223317"/>
    <lineage>
        <taxon>Bacteria</taxon>
        <taxon>Bacillati</taxon>
        <taxon>Actinomycetota</taxon>
        <taxon>Actinomycetes</taxon>
        <taxon>Micromonosporales</taxon>
        <taxon>Micromonosporaceae</taxon>
        <taxon>Actinoplanes</taxon>
    </lineage>
</organism>
<dbReference type="RefSeq" id="WP_203676910.1">
    <property type="nucleotide sequence ID" value="NZ_BOMW01000007.1"/>
</dbReference>
<evidence type="ECO:0000259" key="11">
    <source>
        <dbReference type="PROSITE" id="PS50109"/>
    </source>
</evidence>
<evidence type="ECO:0000256" key="1">
    <source>
        <dbReference type="ARBA" id="ARBA00000085"/>
    </source>
</evidence>
<comment type="catalytic activity">
    <reaction evidence="1">
        <text>ATP + protein L-histidine = ADP + protein N-phospho-L-histidine.</text>
        <dbReference type="EC" id="2.7.13.3"/>
    </reaction>
</comment>
<keyword evidence="13" id="KW-1185">Reference proteome</keyword>
<sequence length="476" mass="49660">MVERNRYTGAATATAVVLAGLLATLLTVAALRAAQRQDTERVMDQRARMALGAVRAETDRYRDLLDTLASGLANDDHLTWDDFDQASSPLESAALPGAVAVAYVVPVAAAGVPAAQARWRAAGASGLTLRPAPGRGEHYFPVLTRGLDEAGLRGLDEAGLDAGAAGTDLSVVPQPAAALAAARQTGVSTVSDTYLLLRDRDAPAAGRQQSFVFAAPVRTRANDPVFRGWVVLGVRGGDFLNGVLSTVSQGQLDSSLLAVNSDGARAEVARLRTDGSPDLIRSAELPVADHVWELRVRADSARLPGAGGHLPGTVLTGGLILTAVAAWLVHALATGRARARSQVEAATAELIETLLAYSTARGYTGTGLGLAICHRIVDRHGGEIGAEDNPGGGTRFYFTLPAAIEEETDMHHIPTEPAEEDDAKVRAALERALAERAAVLDSRLPGVSALPAAEPSAHDPGAARLRAPVPDHQHQD</sequence>
<gene>
    <name evidence="12" type="ORF">Asi03nite_06980</name>
</gene>
<dbReference type="Pfam" id="PF03924">
    <property type="entry name" value="CHASE"/>
    <property type="match status" value="1"/>
</dbReference>
<dbReference type="AlphaFoldDB" id="A0A919KCG8"/>
<evidence type="ECO:0000256" key="3">
    <source>
        <dbReference type="ARBA" id="ARBA00012438"/>
    </source>
</evidence>
<dbReference type="Pfam" id="PF02518">
    <property type="entry name" value="HATPase_c"/>
    <property type="match status" value="1"/>
</dbReference>
<dbReference type="SUPFAM" id="SSF55874">
    <property type="entry name" value="ATPase domain of HSP90 chaperone/DNA topoisomerase II/histidine kinase"/>
    <property type="match status" value="1"/>
</dbReference>
<feature type="domain" description="Histidine kinase" evidence="11">
    <location>
        <begin position="349"/>
        <end position="404"/>
    </location>
</feature>
<dbReference type="InterPro" id="IPR006189">
    <property type="entry name" value="CHASE_dom"/>
</dbReference>
<dbReference type="InterPro" id="IPR042240">
    <property type="entry name" value="CHASE_sf"/>
</dbReference>
<feature type="region of interest" description="Disordered" evidence="10">
    <location>
        <begin position="444"/>
        <end position="476"/>
    </location>
</feature>
<evidence type="ECO:0000256" key="6">
    <source>
        <dbReference type="ARBA" id="ARBA00022777"/>
    </source>
</evidence>
<keyword evidence="8" id="KW-0902">Two-component regulatory system</keyword>
<evidence type="ECO:0000256" key="8">
    <source>
        <dbReference type="ARBA" id="ARBA00023012"/>
    </source>
</evidence>
<dbReference type="Gene3D" id="3.30.450.350">
    <property type="entry name" value="CHASE domain"/>
    <property type="match status" value="1"/>
</dbReference>
<comment type="caution">
    <text evidence="12">The sequence shown here is derived from an EMBL/GenBank/DDBJ whole genome shotgun (WGS) entry which is preliminary data.</text>
</comment>
<proteinExistence type="predicted"/>
<comment type="subcellular location">
    <subcellularLocation>
        <location evidence="2">Membrane</location>
    </subcellularLocation>
</comment>
<dbReference type="GO" id="GO:0004673">
    <property type="term" value="F:protein histidine kinase activity"/>
    <property type="evidence" value="ECO:0007669"/>
    <property type="project" value="UniProtKB-EC"/>
</dbReference>
<dbReference type="GO" id="GO:0016020">
    <property type="term" value="C:membrane"/>
    <property type="evidence" value="ECO:0007669"/>
    <property type="project" value="UniProtKB-SubCell"/>
</dbReference>
<dbReference type="InterPro" id="IPR050736">
    <property type="entry name" value="Sensor_HK_Regulatory"/>
</dbReference>
<dbReference type="InterPro" id="IPR036890">
    <property type="entry name" value="HATPase_C_sf"/>
</dbReference>
<dbReference type="InterPro" id="IPR005467">
    <property type="entry name" value="His_kinase_dom"/>
</dbReference>
<dbReference type="SMART" id="SM01079">
    <property type="entry name" value="CHASE"/>
    <property type="match status" value="1"/>
</dbReference>
<evidence type="ECO:0000256" key="9">
    <source>
        <dbReference type="ARBA" id="ARBA00023136"/>
    </source>
</evidence>
<dbReference type="PRINTS" id="PR00344">
    <property type="entry name" value="BCTRLSENSOR"/>
</dbReference>
<dbReference type="EMBL" id="BOMW01000007">
    <property type="protein sequence ID" value="GIF03160.1"/>
    <property type="molecule type" value="Genomic_DNA"/>
</dbReference>
<protein>
    <recommendedName>
        <fullName evidence="3">histidine kinase</fullName>
        <ecNumber evidence="3">2.7.13.3</ecNumber>
    </recommendedName>
</protein>
<keyword evidence="4" id="KW-0808">Transferase</keyword>
<name>A0A919KCG8_9ACTN</name>
<evidence type="ECO:0000256" key="4">
    <source>
        <dbReference type="ARBA" id="ARBA00022679"/>
    </source>
</evidence>
<accession>A0A919KCG8</accession>
<dbReference type="InterPro" id="IPR003594">
    <property type="entry name" value="HATPase_dom"/>
</dbReference>
<evidence type="ECO:0000256" key="5">
    <source>
        <dbReference type="ARBA" id="ARBA00022692"/>
    </source>
</evidence>
<dbReference type="EC" id="2.7.13.3" evidence="3"/>
<evidence type="ECO:0000313" key="13">
    <source>
        <dbReference type="Proteomes" id="UP000629619"/>
    </source>
</evidence>
<keyword evidence="5" id="KW-0812">Transmembrane</keyword>
<dbReference type="Proteomes" id="UP000629619">
    <property type="component" value="Unassembled WGS sequence"/>
</dbReference>
<dbReference type="Gene3D" id="3.30.565.10">
    <property type="entry name" value="Histidine kinase-like ATPase, C-terminal domain"/>
    <property type="match status" value="1"/>
</dbReference>
<keyword evidence="9" id="KW-0472">Membrane</keyword>
<dbReference type="PANTHER" id="PTHR43711">
    <property type="entry name" value="TWO-COMPONENT HISTIDINE KINASE"/>
    <property type="match status" value="1"/>
</dbReference>
<dbReference type="GO" id="GO:0000160">
    <property type="term" value="P:phosphorelay signal transduction system"/>
    <property type="evidence" value="ECO:0007669"/>
    <property type="project" value="UniProtKB-KW"/>
</dbReference>
<evidence type="ECO:0000256" key="10">
    <source>
        <dbReference type="SAM" id="MobiDB-lite"/>
    </source>
</evidence>
<keyword evidence="6" id="KW-0418">Kinase</keyword>
<evidence type="ECO:0000256" key="2">
    <source>
        <dbReference type="ARBA" id="ARBA00004370"/>
    </source>
</evidence>